<feature type="binding site" evidence="10">
    <location>
        <position position="31"/>
    </location>
    <ligand>
        <name>Zn(2+)</name>
        <dbReference type="ChEBI" id="CHEBI:29105"/>
    </ligand>
</feature>
<evidence type="ECO:0000313" key="11">
    <source>
        <dbReference type="EMBL" id="SJM62096.1"/>
    </source>
</evidence>
<reference evidence="11 12" key="1">
    <citation type="submission" date="2017-02" db="EMBL/GenBank/DDBJ databases">
        <authorList>
            <person name="Peterson S.W."/>
        </authorList>
    </citation>
    <scope>NUCLEOTIDE SEQUENCE [LARGE SCALE GENOMIC DNA]</scope>
    <source>
        <strain evidence="11 12">3F5N</strain>
    </source>
</reference>
<evidence type="ECO:0000256" key="10">
    <source>
        <dbReference type="PIRSR" id="PIRSR006113-2"/>
    </source>
</evidence>
<sequence>MYELTKQFRFDCAHTLERTIDAEGSRRIHGHSYRAEVTLRGRPDPASGMIIDTALLARKLEQARDALDHRFLDEINDLGPGTMENLCAYIWRKLEDEISNLHSVAVLRDSTEDRVTYFGAASA</sequence>
<evidence type="ECO:0000256" key="6">
    <source>
        <dbReference type="ARBA" id="ARBA00022833"/>
    </source>
</evidence>
<dbReference type="InterPro" id="IPR007115">
    <property type="entry name" value="6-PTP_synth/QueD"/>
</dbReference>
<organism evidence="11 12">
    <name type="scientific">Brevundimonas diminuta 3F5N</name>
    <dbReference type="NCBI Taxonomy" id="1255603"/>
    <lineage>
        <taxon>Bacteria</taxon>
        <taxon>Pseudomonadati</taxon>
        <taxon>Pseudomonadota</taxon>
        <taxon>Alphaproteobacteria</taxon>
        <taxon>Caulobacterales</taxon>
        <taxon>Caulobacteraceae</taxon>
        <taxon>Brevundimonas</taxon>
    </lineage>
</organism>
<evidence type="ECO:0000256" key="2">
    <source>
        <dbReference type="ARBA" id="ARBA00005061"/>
    </source>
</evidence>
<evidence type="ECO:0000256" key="4">
    <source>
        <dbReference type="ARBA" id="ARBA00018141"/>
    </source>
</evidence>
<dbReference type="UniPathway" id="UPA00391"/>
<dbReference type="Pfam" id="PF01242">
    <property type="entry name" value="PTPS"/>
    <property type="match status" value="1"/>
</dbReference>
<dbReference type="RefSeq" id="WP_087140594.1">
    <property type="nucleotide sequence ID" value="NZ_FUIE01000045.1"/>
</dbReference>
<gene>
    <name evidence="11" type="ORF">FM111_08720</name>
</gene>
<comment type="catalytic activity">
    <reaction evidence="8 9">
        <text>7,8-dihydroneopterin 3'-triphosphate + H2O = 6-carboxy-5,6,7,8-tetrahydropterin + triphosphate + acetaldehyde + 2 H(+)</text>
        <dbReference type="Rhea" id="RHEA:27966"/>
        <dbReference type="ChEBI" id="CHEBI:15343"/>
        <dbReference type="ChEBI" id="CHEBI:15377"/>
        <dbReference type="ChEBI" id="CHEBI:15378"/>
        <dbReference type="ChEBI" id="CHEBI:18036"/>
        <dbReference type="ChEBI" id="CHEBI:58462"/>
        <dbReference type="ChEBI" id="CHEBI:61032"/>
        <dbReference type="EC" id="4.1.2.50"/>
    </reaction>
</comment>
<dbReference type="EMBL" id="FUIE01000045">
    <property type="protein sequence ID" value="SJM62096.1"/>
    <property type="molecule type" value="Genomic_DNA"/>
</dbReference>
<evidence type="ECO:0000256" key="7">
    <source>
        <dbReference type="ARBA" id="ARBA00023239"/>
    </source>
</evidence>
<dbReference type="GO" id="GO:0008616">
    <property type="term" value="P:tRNA queuosine(34) biosynthetic process"/>
    <property type="evidence" value="ECO:0007669"/>
    <property type="project" value="UniProtKB-KW"/>
</dbReference>
<evidence type="ECO:0000256" key="8">
    <source>
        <dbReference type="ARBA" id="ARBA00048807"/>
    </source>
</evidence>
<evidence type="ECO:0000256" key="3">
    <source>
        <dbReference type="ARBA" id="ARBA00008900"/>
    </source>
</evidence>
<comment type="similarity">
    <text evidence="3 9">Belongs to the PTPS family. QueD subfamily.</text>
</comment>
<dbReference type="SUPFAM" id="SSF55620">
    <property type="entry name" value="Tetrahydrobiopterin biosynthesis enzymes-like"/>
    <property type="match status" value="1"/>
</dbReference>
<evidence type="ECO:0000256" key="1">
    <source>
        <dbReference type="ARBA" id="ARBA00002285"/>
    </source>
</evidence>
<dbReference type="EC" id="4.-.-.-" evidence="9"/>
<dbReference type="Proteomes" id="UP000195766">
    <property type="component" value="Unassembled WGS sequence"/>
</dbReference>
<feature type="binding site" evidence="10">
    <location>
        <position position="14"/>
    </location>
    <ligand>
        <name>Zn(2+)</name>
        <dbReference type="ChEBI" id="CHEBI:29105"/>
    </ligand>
</feature>
<keyword evidence="5 9" id="KW-0479">Metal-binding</keyword>
<proteinExistence type="inferred from homology"/>
<dbReference type="AlphaFoldDB" id="A0A1R4G1P6"/>
<dbReference type="Gene3D" id="3.30.479.10">
    <property type="entry name" value="6-pyruvoyl tetrahydropterin synthase/QueD"/>
    <property type="match status" value="1"/>
</dbReference>
<accession>A0A1R4G1P6</accession>
<dbReference type="PANTHER" id="PTHR12589:SF7">
    <property type="entry name" value="6-PYRUVOYL TETRAHYDROBIOPTERIN SYNTHASE"/>
    <property type="match status" value="1"/>
</dbReference>
<evidence type="ECO:0000256" key="9">
    <source>
        <dbReference type="PIRNR" id="PIRNR006113"/>
    </source>
</evidence>
<name>A0A1R4G1P6_BREDI</name>
<feature type="binding site" evidence="10">
    <location>
        <position position="29"/>
    </location>
    <ligand>
        <name>Zn(2+)</name>
        <dbReference type="ChEBI" id="CHEBI:29105"/>
    </ligand>
</feature>
<keyword evidence="7 9" id="KW-0456">Lyase</keyword>
<protein>
    <recommendedName>
        <fullName evidence="4 9">6-carboxy-5,6,7,8-tetrahydropterin synthase</fullName>
        <ecNumber evidence="9">4.-.-.-</ecNumber>
    </recommendedName>
</protein>
<dbReference type="InterPro" id="IPR038418">
    <property type="entry name" value="6-PTP_synth/QueD_sf"/>
</dbReference>
<comment type="pathway">
    <text evidence="2 9">Purine metabolism; 7-cyano-7-deazaguanine biosynthesis.</text>
</comment>
<keyword evidence="6 9" id="KW-0862">Zinc</keyword>
<evidence type="ECO:0000256" key="5">
    <source>
        <dbReference type="ARBA" id="ARBA00022723"/>
    </source>
</evidence>
<dbReference type="GO" id="GO:0070497">
    <property type="term" value="F:6-carboxytetrahydropterin synthase activity"/>
    <property type="evidence" value="ECO:0007669"/>
    <property type="project" value="UniProtKB-EC"/>
</dbReference>
<dbReference type="PANTHER" id="PTHR12589">
    <property type="entry name" value="PYRUVOYL TETRAHYDROBIOPTERIN SYNTHASE"/>
    <property type="match status" value="1"/>
</dbReference>
<comment type="cofactor">
    <cofactor evidence="9 10">
        <name>Zn(2+)</name>
        <dbReference type="ChEBI" id="CHEBI:29105"/>
    </cofactor>
    <text evidence="9 10">Binds 1 zinc ion per subunit.</text>
</comment>
<dbReference type="OrthoDB" id="9804698at2"/>
<dbReference type="PIRSF" id="PIRSF006113">
    <property type="entry name" value="PTP_synth"/>
    <property type="match status" value="1"/>
</dbReference>
<keyword evidence="9" id="KW-0671">Queuosine biosynthesis</keyword>
<evidence type="ECO:0000313" key="12">
    <source>
        <dbReference type="Proteomes" id="UP000195766"/>
    </source>
</evidence>
<comment type="function">
    <text evidence="1">Catalyzes the conversion of 7,8-dihydroneopterin triphosphate (H2NTP) to 6-carboxy-5,6,7,8-tetrahydropterin (CPH4) and acetaldehyde.</text>
</comment>
<dbReference type="GO" id="GO:0046872">
    <property type="term" value="F:metal ion binding"/>
    <property type="evidence" value="ECO:0007669"/>
    <property type="project" value="UniProtKB-KW"/>
</dbReference>